<feature type="domain" description="Amino acid transporter transmembrane" evidence="11">
    <location>
        <begin position="46"/>
        <end position="438"/>
    </location>
</feature>
<dbReference type="PANTHER" id="PTHR22950:SF678">
    <property type="entry name" value="VACUOLAR AMINO ACID TRANSPORTER 5-RELATED"/>
    <property type="match status" value="1"/>
</dbReference>
<keyword evidence="8 10" id="KW-0472">Membrane</keyword>
<proteinExistence type="inferred from homology"/>
<feature type="transmembrane region" description="Helical" evidence="10">
    <location>
        <begin position="405"/>
        <end position="427"/>
    </location>
</feature>
<dbReference type="OrthoDB" id="438545at2759"/>
<dbReference type="GO" id="GO:0090514">
    <property type="term" value="P:L-tyrosine transmembrane import into vacuole"/>
    <property type="evidence" value="ECO:0007669"/>
    <property type="project" value="EnsemblFungi"/>
</dbReference>
<evidence type="ECO:0000256" key="8">
    <source>
        <dbReference type="ARBA" id="ARBA00023136"/>
    </source>
</evidence>
<evidence type="ECO:0000256" key="5">
    <source>
        <dbReference type="ARBA" id="ARBA00022692"/>
    </source>
</evidence>
<comment type="subcellular location">
    <subcellularLocation>
        <location evidence="1">Vacuole membrane</location>
        <topology evidence="1">Multi-pass membrane protein</topology>
    </subcellularLocation>
</comment>
<dbReference type="PANTHER" id="PTHR22950">
    <property type="entry name" value="AMINO ACID TRANSPORTER"/>
    <property type="match status" value="1"/>
</dbReference>
<dbReference type="GO" id="GO:0090517">
    <property type="term" value="P:L-lysine transmembrane import into vacuole"/>
    <property type="evidence" value="ECO:0007669"/>
    <property type="project" value="EnsemblFungi"/>
</dbReference>
<reference evidence="13" key="1">
    <citation type="journal article" date="2011" name="Proc. Natl. Acad. Sci. U.S.A.">
        <title>Obligate biotrophy features unraveled by the genomic analysis of rust fungi.</title>
        <authorList>
            <person name="Duplessis S."/>
            <person name="Cuomo C.A."/>
            <person name="Lin Y.-C."/>
            <person name="Aerts A."/>
            <person name="Tisserant E."/>
            <person name="Veneault-Fourrey C."/>
            <person name="Joly D.L."/>
            <person name="Hacquard S."/>
            <person name="Amselem J."/>
            <person name="Cantarel B.L."/>
            <person name="Chiu R."/>
            <person name="Coutinho P.M."/>
            <person name="Feau N."/>
            <person name="Field M."/>
            <person name="Frey P."/>
            <person name="Gelhaye E."/>
            <person name="Goldberg J."/>
            <person name="Grabherr M.G."/>
            <person name="Kodira C.D."/>
            <person name="Kohler A."/>
            <person name="Kuees U."/>
            <person name="Lindquist E.A."/>
            <person name="Lucas S.M."/>
            <person name="Mago R."/>
            <person name="Mauceli E."/>
            <person name="Morin E."/>
            <person name="Murat C."/>
            <person name="Pangilinan J.L."/>
            <person name="Park R."/>
            <person name="Pearson M."/>
            <person name="Quesneville H."/>
            <person name="Rouhier N."/>
            <person name="Sakthikumar S."/>
            <person name="Salamov A.A."/>
            <person name="Schmutz J."/>
            <person name="Selles B."/>
            <person name="Shapiro H."/>
            <person name="Tanguay P."/>
            <person name="Tuskan G.A."/>
            <person name="Henrissat B."/>
            <person name="Van de Peer Y."/>
            <person name="Rouze P."/>
            <person name="Ellis J.G."/>
            <person name="Dodds P.N."/>
            <person name="Schein J.E."/>
            <person name="Zhong S."/>
            <person name="Hamelin R.C."/>
            <person name="Grigoriev I.V."/>
            <person name="Szabo L.J."/>
            <person name="Martin F."/>
        </authorList>
    </citation>
    <scope>NUCLEOTIDE SEQUENCE [LARGE SCALE GENOMIC DNA]</scope>
    <source>
        <strain evidence="13">98AG31 / pathotype 3-4-7</strain>
    </source>
</reference>
<dbReference type="GO" id="GO:0090518">
    <property type="term" value="P:L-arginine transmembrane import into vacuole"/>
    <property type="evidence" value="ECO:0007669"/>
    <property type="project" value="EnsemblFungi"/>
</dbReference>
<feature type="region of interest" description="Disordered" evidence="9">
    <location>
        <begin position="1"/>
        <end position="43"/>
    </location>
</feature>
<feature type="transmembrane region" description="Helical" evidence="10">
    <location>
        <begin position="378"/>
        <end position="399"/>
    </location>
</feature>
<feature type="compositionally biased region" description="Low complexity" evidence="9">
    <location>
        <begin position="1"/>
        <end position="10"/>
    </location>
</feature>
<evidence type="ECO:0000256" key="10">
    <source>
        <dbReference type="SAM" id="Phobius"/>
    </source>
</evidence>
<feature type="transmembrane region" description="Helical" evidence="10">
    <location>
        <begin position="455"/>
        <end position="476"/>
    </location>
</feature>
<keyword evidence="7 10" id="KW-1133">Transmembrane helix</keyword>
<dbReference type="eggNOG" id="KOG1305">
    <property type="taxonomic scope" value="Eukaryota"/>
</dbReference>
<evidence type="ECO:0000313" key="12">
    <source>
        <dbReference type="EMBL" id="EGG08376.1"/>
    </source>
</evidence>
<dbReference type="GeneID" id="18925740"/>
<dbReference type="EMBL" id="GL883101">
    <property type="protein sequence ID" value="EGG08376.1"/>
    <property type="molecule type" value="Genomic_DNA"/>
</dbReference>
<dbReference type="Proteomes" id="UP000001072">
    <property type="component" value="Unassembled WGS sequence"/>
</dbReference>
<organism evidence="13">
    <name type="scientific">Melampsora larici-populina (strain 98AG31 / pathotype 3-4-7)</name>
    <name type="common">Poplar leaf rust fungus</name>
    <dbReference type="NCBI Taxonomy" id="747676"/>
    <lineage>
        <taxon>Eukaryota</taxon>
        <taxon>Fungi</taxon>
        <taxon>Dikarya</taxon>
        <taxon>Basidiomycota</taxon>
        <taxon>Pucciniomycotina</taxon>
        <taxon>Pucciniomycetes</taxon>
        <taxon>Pucciniales</taxon>
        <taxon>Melampsoraceae</taxon>
        <taxon>Melampsora</taxon>
    </lineage>
</organism>
<dbReference type="GO" id="GO:0005302">
    <property type="term" value="F:L-tyrosine transmembrane transporter activity"/>
    <property type="evidence" value="ECO:0007669"/>
    <property type="project" value="EnsemblFungi"/>
</dbReference>
<evidence type="ECO:0000313" key="13">
    <source>
        <dbReference type="Proteomes" id="UP000001072"/>
    </source>
</evidence>
<dbReference type="InterPro" id="IPR013057">
    <property type="entry name" value="AA_transpt_TM"/>
</dbReference>
<dbReference type="GO" id="GO:0090513">
    <property type="term" value="P:L-histidine transmembrane import into vacuole"/>
    <property type="evidence" value="ECO:0007669"/>
    <property type="project" value="EnsemblFungi"/>
</dbReference>
<feature type="transmembrane region" description="Helical" evidence="10">
    <location>
        <begin position="125"/>
        <end position="147"/>
    </location>
</feature>
<dbReference type="GO" id="GO:0015194">
    <property type="term" value="F:L-serine transmembrane transporter activity"/>
    <property type="evidence" value="ECO:0007669"/>
    <property type="project" value="EnsemblFungi"/>
</dbReference>
<dbReference type="KEGG" id="mlr:MELLADRAFT_116043"/>
<protein>
    <recommendedName>
        <fullName evidence="11">Amino acid transporter transmembrane domain-containing protein</fullName>
    </recommendedName>
</protein>
<evidence type="ECO:0000256" key="3">
    <source>
        <dbReference type="ARBA" id="ARBA00022448"/>
    </source>
</evidence>
<dbReference type="GO" id="GO:0090516">
    <property type="term" value="P:L-serine transmembrane import into vacuole"/>
    <property type="evidence" value="ECO:0007669"/>
    <property type="project" value="EnsemblFungi"/>
</dbReference>
<dbReference type="STRING" id="747676.F4RH77"/>
<dbReference type="GO" id="GO:0005313">
    <property type="term" value="F:L-glutamate transmembrane transporter activity"/>
    <property type="evidence" value="ECO:0007669"/>
    <property type="project" value="EnsemblFungi"/>
</dbReference>
<keyword evidence="3" id="KW-0813">Transport</keyword>
<evidence type="ECO:0000256" key="6">
    <source>
        <dbReference type="ARBA" id="ARBA00022970"/>
    </source>
</evidence>
<dbReference type="Pfam" id="PF01490">
    <property type="entry name" value="Aa_trans"/>
    <property type="match status" value="1"/>
</dbReference>
<keyword evidence="4" id="KW-0926">Vacuole</keyword>
<dbReference type="GO" id="GO:0090515">
    <property type="term" value="P:L-glutamate transmembrane import into vacuole"/>
    <property type="evidence" value="ECO:0007669"/>
    <property type="project" value="EnsemblFungi"/>
</dbReference>
<evidence type="ECO:0000256" key="1">
    <source>
        <dbReference type="ARBA" id="ARBA00004128"/>
    </source>
</evidence>
<feature type="transmembrane region" description="Helical" evidence="10">
    <location>
        <begin position="72"/>
        <end position="95"/>
    </location>
</feature>
<gene>
    <name evidence="12" type="ORF">MELLADRAFT_116043</name>
</gene>
<dbReference type="FunCoup" id="F4RH77">
    <property type="interactions" value="242"/>
</dbReference>
<evidence type="ECO:0000256" key="9">
    <source>
        <dbReference type="SAM" id="MobiDB-lite"/>
    </source>
</evidence>
<feature type="transmembrane region" description="Helical" evidence="10">
    <location>
        <begin position="273"/>
        <end position="294"/>
    </location>
</feature>
<dbReference type="InParanoid" id="F4RH77"/>
<keyword evidence="13" id="KW-1185">Reference proteome</keyword>
<evidence type="ECO:0000256" key="2">
    <source>
        <dbReference type="ARBA" id="ARBA00008066"/>
    </source>
</evidence>
<evidence type="ECO:0000256" key="4">
    <source>
        <dbReference type="ARBA" id="ARBA00022554"/>
    </source>
</evidence>
<dbReference type="GO" id="GO:0015189">
    <property type="term" value="F:L-lysine transmembrane transporter activity"/>
    <property type="evidence" value="ECO:0007669"/>
    <property type="project" value="EnsemblFungi"/>
</dbReference>
<feature type="transmembrane region" description="Helical" evidence="10">
    <location>
        <begin position="199"/>
        <end position="219"/>
    </location>
</feature>
<dbReference type="RefSeq" id="XP_007408574.1">
    <property type="nucleotide sequence ID" value="XM_007408512.1"/>
</dbReference>
<feature type="compositionally biased region" description="Polar residues" evidence="9">
    <location>
        <begin position="16"/>
        <end position="31"/>
    </location>
</feature>
<dbReference type="GO" id="GO:0061459">
    <property type="term" value="F:L-arginine transmembrane transporter activity"/>
    <property type="evidence" value="ECO:0007669"/>
    <property type="project" value="EnsemblFungi"/>
</dbReference>
<comment type="similarity">
    <text evidence="2">Belongs to the amino acid/polyamine transporter 2 family.</text>
</comment>
<evidence type="ECO:0000256" key="7">
    <source>
        <dbReference type="ARBA" id="ARBA00022989"/>
    </source>
</evidence>
<dbReference type="GO" id="GO:0005290">
    <property type="term" value="F:L-histidine transmembrane transporter activity"/>
    <property type="evidence" value="ECO:0007669"/>
    <property type="project" value="EnsemblFungi"/>
</dbReference>
<keyword evidence="5 10" id="KW-0812">Transmembrane</keyword>
<feature type="transmembrane region" description="Helical" evidence="10">
    <location>
        <begin position="175"/>
        <end position="193"/>
    </location>
</feature>
<name>F4RH77_MELLP</name>
<sequence length="481" mass="53445">MALSSSSSSSRHQEQSIETLTPLLNSSQSEPSNHETSSDQPNSNGTATLFSSIANLSNTILGTGMLAMSHGFASAGIILGILTVILSGLMSYFGLRLLSICATHPKIPPRNSSFFEISKITFPRISFLFDLAISIKCFGVSISYLLIFGKLMPQVILGFNSSTIDDHSIILDRRFWITISMIILVPLSFLKTLNSLRYTSYIALIAVLDLLYVVIYKFCDRSGLKQRGEIDFVRFGEGFWTALPVYVFAYTCAQNVFSVHNELISNNSSRMKLVLRISIGSAALIYEVIGTLGYLTFGNNVSSNLISDYHNSKMISICRSAISLLVLFSYPLQLHPCRNSIEKVLNHFKFKPSHHLQVSSEDQEEEVGKDQRKEEEDVLRFVGITSSLLLGSFFIAVNLDRLETVLSFVGSTGSTTISYILPGIFFLKLFEEKSSEEEEQTDLIVPLNRLKLMRFGAKCLVGVGFLIMFVCLSLNVKQALK</sequence>
<keyword evidence="6" id="KW-0029">Amino-acid transport</keyword>
<dbReference type="GO" id="GO:0000329">
    <property type="term" value="C:fungal-type vacuole membrane"/>
    <property type="evidence" value="ECO:0007669"/>
    <property type="project" value="EnsemblFungi"/>
</dbReference>
<evidence type="ECO:0000259" key="11">
    <source>
        <dbReference type="Pfam" id="PF01490"/>
    </source>
</evidence>
<dbReference type="VEuPathDB" id="FungiDB:MELLADRAFT_116043"/>
<dbReference type="HOGENOM" id="CLU_009020_1_1_1"/>
<accession>F4RH77</accession>
<dbReference type="AlphaFoldDB" id="F4RH77"/>